<feature type="region of interest" description="Disordered" evidence="1">
    <location>
        <begin position="120"/>
        <end position="139"/>
    </location>
</feature>
<reference evidence="2 3" key="1">
    <citation type="submission" date="2024-03" db="EMBL/GenBank/DDBJ databases">
        <authorList>
            <person name="Martinez-Hernandez J."/>
        </authorList>
    </citation>
    <scope>NUCLEOTIDE SEQUENCE [LARGE SCALE GENOMIC DNA]</scope>
</reference>
<evidence type="ECO:0000256" key="1">
    <source>
        <dbReference type="SAM" id="MobiDB-lite"/>
    </source>
</evidence>
<sequence>MSCSGSALDENFVQESEPLSRVTKKVKTRYDIGDEVVEMESTNEDLANLMAALLVTFLFVALEENTLGHSYGPRKTLAIGFDMRLEGSRKINAGRECDIGHASLDSDNKGYDLEGFRFRTRGLSSRRRPPPPPAPMENRHRITAKAFIAAATPSIVMKDDMS</sequence>
<dbReference type="Proteomes" id="UP001497480">
    <property type="component" value="Unassembled WGS sequence"/>
</dbReference>
<feature type="compositionally biased region" description="Basic residues" evidence="1">
    <location>
        <begin position="120"/>
        <end position="129"/>
    </location>
</feature>
<protein>
    <submittedName>
        <fullName evidence="2">Uncharacterized protein</fullName>
    </submittedName>
</protein>
<comment type="caution">
    <text evidence="2">The sequence shown here is derived from an EMBL/GenBank/DDBJ whole genome shotgun (WGS) entry which is preliminary data.</text>
</comment>
<gene>
    <name evidence="2" type="ORF">LLUT_LOCUS31188</name>
</gene>
<dbReference type="EMBL" id="CAXHTB010000022">
    <property type="protein sequence ID" value="CAL0330128.1"/>
    <property type="molecule type" value="Genomic_DNA"/>
</dbReference>
<evidence type="ECO:0000313" key="3">
    <source>
        <dbReference type="Proteomes" id="UP001497480"/>
    </source>
</evidence>
<evidence type="ECO:0000313" key="2">
    <source>
        <dbReference type="EMBL" id="CAL0330128.1"/>
    </source>
</evidence>
<dbReference type="AlphaFoldDB" id="A0AAV1Y833"/>
<keyword evidence="3" id="KW-1185">Reference proteome</keyword>
<organism evidence="2 3">
    <name type="scientific">Lupinus luteus</name>
    <name type="common">European yellow lupine</name>
    <dbReference type="NCBI Taxonomy" id="3873"/>
    <lineage>
        <taxon>Eukaryota</taxon>
        <taxon>Viridiplantae</taxon>
        <taxon>Streptophyta</taxon>
        <taxon>Embryophyta</taxon>
        <taxon>Tracheophyta</taxon>
        <taxon>Spermatophyta</taxon>
        <taxon>Magnoliopsida</taxon>
        <taxon>eudicotyledons</taxon>
        <taxon>Gunneridae</taxon>
        <taxon>Pentapetalae</taxon>
        <taxon>rosids</taxon>
        <taxon>fabids</taxon>
        <taxon>Fabales</taxon>
        <taxon>Fabaceae</taxon>
        <taxon>Papilionoideae</taxon>
        <taxon>50 kb inversion clade</taxon>
        <taxon>genistoids sensu lato</taxon>
        <taxon>core genistoids</taxon>
        <taxon>Genisteae</taxon>
        <taxon>Lupinus</taxon>
    </lineage>
</organism>
<proteinExistence type="predicted"/>
<name>A0AAV1Y833_LUPLU</name>
<accession>A0AAV1Y833</accession>